<keyword evidence="2" id="KW-0472">Membrane</keyword>
<gene>
    <name evidence="6" type="primary">LOC112453738</name>
</gene>
<evidence type="ECO:0000259" key="4">
    <source>
        <dbReference type="PROSITE" id="PS50053"/>
    </source>
</evidence>
<evidence type="ECO:0000259" key="3">
    <source>
        <dbReference type="PROSITE" id="PS50030"/>
    </source>
</evidence>
<dbReference type="AlphaFoldDB" id="A0A6J1PL90"/>
<sequence length="442" mass="48431">MTRGVNNDICSFARIICKTVTSVPARRVCIHLGTGEKREPRRRFTCSGTREEAEESKIEYRVQSRVALGIESVYLIMIAMELLFGVQINSEMVMPITLSGVNLKTKVETLKQEAAERWNLPKDSFEFIYCGLVLEDDATVESIGLKNGSMVHALQKKEPESSILNKHISEDCILQLASAFKSFNETPAFRSALHRLSKRPEVIDNIISSSPGLHEDAVAIAMLQDPDLMAHFIDVDTVRRIAELHPVLIEAAQNIAAAVHEEAHNAASSGSSSSSVASSQPTTARSYSMDSMSLEEEMARDIAHFFATQPVNDSNLRFPNALPAANSQRPDNPPSSTSESANQPPAENQSTGVITSQMFMEAMRQAALATNSNPQQPVTSPATSLSPVLPLFSPPINDLQRQLAQMHEMGLQDDTVNIQALQFTNGDVQAAIELVFSGFYDN</sequence>
<evidence type="ECO:0000313" key="5">
    <source>
        <dbReference type="Proteomes" id="UP000504618"/>
    </source>
</evidence>
<dbReference type="SUPFAM" id="SSF46934">
    <property type="entry name" value="UBA-like"/>
    <property type="match status" value="1"/>
</dbReference>
<dbReference type="GO" id="GO:0005829">
    <property type="term" value="C:cytosol"/>
    <property type="evidence" value="ECO:0007669"/>
    <property type="project" value="TreeGrafter"/>
</dbReference>
<organism evidence="5 6">
    <name type="scientific">Temnothorax curvispinosus</name>
    <dbReference type="NCBI Taxonomy" id="300111"/>
    <lineage>
        <taxon>Eukaryota</taxon>
        <taxon>Metazoa</taxon>
        <taxon>Ecdysozoa</taxon>
        <taxon>Arthropoda</taxon>
        <taxon>Hexapoda</taxon>
        <taxon>Insecta</taxon>
        <taxon>Pterygota</taxon>
        <taxon>Neoptera</taxon>
        <taxon>Endopterygota</taxon>
        <taxon>Hymenoptera</taxon>
        <taxon>Apocrita</taxon>
        <taxon>Aculeata</taxon>
        <taxon>Formicoidea</taxon>
        <taxon>Formicidae</taxon>
        <taxon>Myrmicinae</taxon>
        <taxon>Temnothorax</taxon>
    </lineage>
</organism>
<feature type="region of interest" description="Disordered" evidence="1">
    <location>
        <begin position="316"/>
        <end position="350"/>
    </location>
</feature>
<accession>A0A6J1PL90</accession>
<dbReference type="CDD" id="cd14326">
    <property type="entry name" value="UBA_UBL7"/>
    <property type="match status" value="1"/>
</dbReference>
<feature type="domain" description="UBA" evidence="3">
    <location>
        <begin position="395"/>
        <end position="438"/>
    </location>
</feature>
<feature type="domain" description="Ubiquitin-like" evidence="4">
    <location>
        <begin position="101"/>
        <end position="160"/>
    </location>
</feature>
<feature type="compositionally biased region" description="Polar residues" evidence="1">
    <location>
        <begin position="280"/>
        <end position="291"/>
    </location>
</feature>
<dbReference type="Gene3D" id="3.10.20.90">
    <property type="entry name" value="Phosphatidylinositol 3-kinase Catalytic Subunit, Chain A, domain 1"/>
    <property type="match status" value="1"/>
</dbReference>
<dbReference type="CDD" id="cd17039">
    <property type="entry name" value="Ubl_ubiquitin_like"/>
    <property type="match status" value="1"/>
</dbReference>
<dbReference type="InterPro" id="IPR047878">
    <property type="entry name" value="UBL7_UBA"/>
</dbReference>
<dbReference type="SMART" id="SM00165">
    <property type="entry name" value="UBA"/>
    <property type="match status" value="1"/>
</dbReference>
<dbReference type="PANTHER" id="PTHR10677">
    <property type="entry name" value="UBIQUILIN"/>
    <property type="match status" value="1"/>
</dbReference>
<dbReference type="InterPro" id="IPR015496">
    <property type="entry name" value="Ubiquilin"/>
</dbReference>
<evidence type="ECO:0000256" key="2">
    <source>
        <dbReference type="SAM" id="Phobius"/>
    </source>
</evidence>
<dbReference type="GO" id="GO:0006511">
    <property type="term" value="P:ubiquitin-dependent protein catabolic process"/>
    <property type="evidence" value="ECO:0007669"/>
    <property type="project" value="TreeGrafter"/>
</dbReference>
<dbReference type="SUPFAM" id="SSF54236">
    <property type="entry name" value="Ubiquitin-like"/>
    <property type="match status" value="1"/>
</dbReference>
<proteinExistence type="predicted"/>
<dbReference type="InterPro" id="IPR009060">
    <property type="entry name" value="UBA-like_sf"/>
</dbReference>
<feature type="region of interest" description="Disordered" evidence="1">
    <location>
        <begin position="266"/>
        <end position="291"/>
    </location>
</feature>
<feature type="compositionally biased region" description="Low complexity" evidence="1">
    <location>
        <begin position="266"/>
        <end position="279"/>
    </location>
</feature>
<keyword evidence="2" id="KW-1133">Transmembrane helix</keyword>
<dbReference type="Pfam" id="PF00240">
    <property type="entry name" value="ubiquitin"/>
    <property type="match status" value="1"/>
</dbReference>
<dbReference type="InterPro" id="IPR015940">
    <property type="entry name" value="UBA"/>
</dbReference>
<evidence type="ECO:0000256" key="1">
    <source>
        <dbReference type="SAM" id="MobiDB-lite"/>
    </source>
</evidence>
<dbReference type="InterPro" id="IPR029071">
    <property type="entry name" value="Ubiquitin-like_domsf"/>
</dbReference>
<dbReference type="OrthoDB" id="10016665at2759"/>
<dbReference type="GO" id="GO:0031593">
    <property type="term" value="F:polyubiquitin modification-dependent protein binding"/>
    <property type="evidence" value="ECO:0007669"/>
    <property type="project" value="TreeGrafter"/>
</dbReference>
<feature type="transmembrane region" description="Helical" evidence="2">
    <location>
        <begin position="66"/>
        <end position="86"/>
    </location>
</feature>
<protein>
    <submittedName>
        <fullName evidence="6">Ubiquitin-like protein 7</fullName>
    </submittedName>
</protein>
<evidence type="ECO:0000313" key="6">
    <source>
        <dbReference type="RefSeq" id="XP_024870414.1"/>
    </source>
</evidence>
<dbReference type="Proteomes" id="UP000504618">
    <property type="component" value="Unplaced"/>
</dbReference>
<keyword evidence="2" id="KW-0812">Transmembrane</keyword>
<dbReference type="Gene3D" id="1.10.8.10">
    <property type="entry name" value="DNA helicase RuvA subunit, C-terminal domain"/>
    <property type="match status" value="1"/>
</dbReference>
<dbReference type="PANTHER" id="PTHR10677:SF25">
    <property type="entry name" value="UBIQUITIN-LIKE PROTEIN 7"/>
    <property type="match status" value="1"/>
</dbReference>
<keyword evidence="5" id="KW-1185">Reference proteome</keyword>
<name>A0A6J1PL90_9HYME</name>
<dbReference type="PROSITE" id="PS50053">
    <property type="entry name" value="UBIQUITIN_2"/>
    <property type="match status" value="1"/>
</dbReference>
<dbReference type="InterPro" id="IPR000626">
    <property type="entry name" value="Ubiquitin-like_dom"/>
</dbReference>
<reference evidence="6" key="1">
    <citation type="submission" date="2025-08" db="UniProtKB">
        <authorList>
            <consortium name="RefSeq"/>
        </authorList>
    </citation>
    <scope>IDENTIFICATION</scope>
    <source>
        <tissue evidence="6">Whole body</tissue>
    </source>
</reference>
<dbReference type="RefSeq" id="XP_024870414.1">
    <property type="nucleotide sequence ID" value="XM_025014646.1"/>
</dbReference>
<dbReference type="PROSITE" id="PS50030">
    <property type="entry name" value="UBA"/>
    <property type="match status" value="1"/>
</dbReference>
<feature type="compositionally biased region" description="Polar residues" evidence="1">
    <location>
        <begin position="325"/>
        <end position="350"/>
    </location>
</feature>
<dbReference type="GeneID" id="112453738"/>